<dbReference type="KEGG" id="ppsc:EHS13_28010"/>
<dbReference type="PANTHER" id="PTHR43155:SF2">
    <property type="entry name" value="CYCLIC DI-GMP PHOSPHODIESTERASE PA4108"/>
    <property type="match status" value="1"/>
</dbReference>
<dbReference type="Gene3D" id="1.10.3210.10">
    <property type="entry name" value="Hypothetical protein af1432"/>
    <property type="match status" value="1"/>
</dbReference>
<dbReference type="RefSeq" id="WP_155703558.1">
    <property type="nucleotide sequence ID" value="NZ_CP034235.1"/>
</dbReference>
<protein>
    <submittedName>
        <fullName evidence="3">HD-GYP domain-containing protein</fullName>
    </submittedName>
</protein>
<evidence type="ECO:0000313" key="3">
    <source>
        <dbReference type="EMBL" id="QGQ98452.1"/>
    </source>
</evidence>
<dbReference type="PROSITE" id="PS51831">
    <property type="entry name" value="HD"/>
    <property type="match status" value="1"/>
</dbReference>
<dbReference type="CDD" id="cd00077">
    <property type="entry name" value="HDc"/>
    <property type="match status" value="1"/>
</dbReference>
<name>A0A6B8RRV0_9BACL</name>
<evidence type="ECO:0000313" key="4">
    <source>
        <dbReference type="Proteomes" id="UP000426246"/>
    </source>
</evidence>
<evidence type="ECO:0000259" key="2">
    <source>
        <dbReference type="PROSITE" id="PS51832"/>
    </source>
</evidence>
<dbReference type="Proteomes" id="UP000426246">
    <property type="component" value="Chromosome"/>
</dbReference>
<dbReference type="OrthoDB" id="9759601at2"/>
<dbReference type="InterPro" id="IPR006674">
    <property type="entry name" value="HD_domain"/>
</dbReference>
<dbReference type="AlphaFoldDB" id="A0A6B8RRV0"/>
<dbReference type="SUPFAM" id="SSF109604">
    <property type="entry name" value="HD-domain/PDEase-like"/>
    <property type="match status" value="1"/>
</dbReference>
<organism evidence="3 4">
    <name type="scientific">Paenibacillus psychroresistens</name>
    <dbReference type="NCBI Taxonomy" id="1778678"/>
    <lineage>
        <taxon>Bacteria</taxon>
        <taxon>Bacillati</taxon>
        <taxon>Bacillota</taxon>
        <taxon>Bacilli</taxon>
        <taxon>Bacillales</taxon>
        <taxon>Paenibacillaceae</taxon>
        <taxon>Paenibacillus</taxon>
    </lineage>
</organism>
<keyword evidence="4" id="KW-1185">Reference proteome</keyword>
<sequence length="353" mass="38815">MQFTNYEDLVGKRLLQSVVNSKGMMIIPTETILSESHIDKLEKFKIETFNIHVELVTNEEVTVSVSDAPDSPKAAKANGSVKRTNALLQEIEDIVKYTGKVPIADVENFLLPTILEATKNSSIYKLFADLKAEGDFRFKHSIGVSYIAALLGRSLKMDEDEIAHLTIAASLCDIGSIKLPHTLLHKTSELDAGEYDMMKLHTYMGRDLLKESALDPRAAIVAVQHHEREDGSGYPQQLAGSEIHIFSKIVALADVYVAMTSDRPQRPALPFFQVIHTVYENILHGQFDSKIGLTFLNLLMNAQIGSEVILSNGKKASIVLVHASNPASPLISVDGAFIDLSKTSSLQIMEIVG</sequence>
<dbReference type="PANTHER" id="PTHR43155">
    <property type="entry name" value="CYCLIC DI-GMP PHOSPHODIESTERASE PA4108-RELATED"/>
    <property type="match status" value="1"/>
</dbReference>
<gene>
    <name evidence="3" type="ORF">EHS13_28010</name>
</gene>
<dbReference type="InterPro" id="IPR037522">
    <property type="entry name" value="HD_GYP_dom"/>
</dbReference>
<dbReference type="PROSITE" id="PS51832">
    <property type="entry name" value="HD_GYP"/>
    <property type="match status" value="1"/>
</dbReference>
<accession>A0A6B8RRV0</accession>
<reference evidence="4" key="1">
    <citation type="submission" date="2018-11" db="EMBL/GenBank/DDBJ databases">
        <title>Complete genome sequence of Paenibacillus sp. ML311-T8.</title>
        <authorList>
            <person name="Nam Y.-D."/>
            <person name="Kang J."/>
            <person name="Chung W.-H."/>
            <person name="Park Y.S."/>
        </authorList>
    </citation>
    <scope>NUCLEOTIDE SEQUENCE [LARGE SCALE GENOMIC DNA]</scope>
    <source>
        <strain evidence="4">ML311-T8</strain>
    </source>
</reference>
<dbReference type="Pfam" id="PF13487">
    <property type="entry name" value="HD_5"/>
    <property type="match status" value="1"/>
</dbReference>
<feature type="domain" description="HD" evidence="1">
    <location>
        <begin position="137"/>
        <end position="259"/>
    </location>
</feature>
<dbReference type="InterPro" id="IPR003607">
    <property type="entry name" value="HD/PDEase_dom"/>
</dbReference>
<feature type="domain" description="HD-GYP" evidence="2">
    <location>
        <begin position="115"/>
        <end position="310"/>
    </location>
</feature>
<proteinExistence type="predicted"/>
<evidence type="ECO:0000259" key="1">
    <source>
        <dbReference type="PROSITE" id="PS51831"/>
    </source>
</evidence>
<dbReference type="EMBL" id="CP034235">
    <property type="protein sequence ID" value="QGQ98452.1"/>
    <property type="molecule type" value="Genomic_DNA"/>
</dbReference>
<dbReference type="SMART" id="SM00471">
    <property type="entry name" value="HDc"/>
    <property type="match status" value="1"/>
</dbReference>